<dbReference type="PANTHER" id="PTHR43404">
    <property type="entry name" value="LIPOPOLYSACCHARIDE CHOLINEPHOSPHOTRANSFERASE LICD"/>
    <property type="match status" value="1"/>
</dbReference>
<dbReference type="InterPro" id="IPR007074">
    <property type="entry name" value="LicD/FKTN/FKRP_NTP_transf"/>
</dbReference>
<proteinExistence type="predicted"/>
<protein>
    <recommendedName>
        <fullName evidence="1">LicD/FKTN/FKRP nucleotidyltransferase domain-containing protein</fullName>
    </recommendedName>
</protein>
<dbReference type="InterPro" id="IPR052942">
    <property type="entry name" value="LPS_cholinephosphotransferase"/>
</dbReference>
<organism evidence="2 3">
    <name type="scientific">Psychrobacter sanguinis</name>
    <dbReference type="NCBI Taxonomy" id="861445"/>
    <lineage>
        <taxon>Bacteria</taxon>
        <taxon>Pseudomonadati</taxon>
        <taxon>Pseudomonadota</taxon>
        <taxon>Gammaproteobacteria</taxon>
        <taxon>Moraxellales</taxon>
        <taxon>Moraxellaceae</taxon>
        <taxon>Psychrobacter</taxon>
    </lineage>
</organism>
<evidence type="ECO:0000313" key="3">
    <source>
        <dbReference type="Proteomes" id="UP000442109"/>
    </source>
</evidence>
<evidence type="ECO:0000259" key="1">
    <source>
        <dbReference type="Pfam" id="PF04991"/>
    </source>
</evidence>
<dbReference type="GO" id="GO:0009100">
    <property type="term" value="P:glycoprotein metabolic process"/>
    <property type="evidence" value="ECO:0007669"/>
    <property type="project" value="UniProtKB-ARBA"/>
</dbReference>
<sequence length="268" mass="31552">MPKNNDIIKENLLQTMSYFHSFCTTYNLEYSLIGGSLLGAVRHQGFIPWDDDIDIVMPRSDYDRLKQLQSQISAPYELLDSSKDPNYIYPFIKMTNSKLIVQESFYKPFTSGVWIDIFPLDYTFSNKSLQRKHFFVVDIFRKALILKHGAFKLSKRSNLMTNFLKKTYPIAALIPSSFFSFAFYQLESIPYKYLGQKQNLANLYGTWKELEVAPKSLFNERKLYKFENHHFWGIKNADFWLSKVYGNYMELPPEHKRTTHIGHIVSNK</sequence>
<feature type="domain" description="LicD/FKTN/FKRP nucleotidyltransferase" evidence="1">
    <location>
        <begin position="23"/>
        <end position="246"/>
    </location>
</feature>
<dbReference type="AlphaFoldDB" id="A0A844LZC3"/>
<accession>A0A844LZC3</accession>
<reference evidence="2 3" key="1">
    <citation type="journal article" date="2019" name="PLoS ONE">
        <title>Pup mortality in New Zealand sea lions (Phocarctos hookeri) at Enderby Island, Auckland Islands, 2013-18.</title>
        <authorList>
            <person name="Michael S.A."/>
            <person name="Hayman D.T.S."/>
            <person name="Gray R."/>
            <person name="Zhang J."/>
            <person name="Rogers L."/>
            <person name="Roe W.D."/>
        </authorList>
    </citation>
    <scope>NUCLEOTIDE SEQUENCE [LARGE SCALE GENOMIC DNA]</scope>
    <source>
        <strain evidence="2 3">SM868</strain>
    </source>
</reference>
<dbReference type="EMBL" id="WFKQ01000001">
    <property type="protein sequence ID" value="MUG31587.1"/>
    <property type="molecule type" value="Genomic_DNA"/>
</dbReference>
<name>A0A844LZC3_9GAMM</name>
<dbReference type="RefSeq" id="WP_155586709.1">
    <property type="nucleotide sequence ID" value="NZ_WFKQ01000001.1"/>
</dbReference>
<dbReference type="Pfam" id="PF04991">
    <property type="entry name" value="LicD"/>
    <property type="match status" value="1"/>
</dbReference>
<dbReference type="Proteomes" id="UP000442109">
    <property type="component" value="Unassembled WGS sequence"/>
</dbReference>
<evidence type="ECO:0000313" key="2">
    <source>
        <dbReference type="EMBL" id="MUG31587.1"/>
    </source>
</evidence>
<dbReference type="PANTHER" id="PTHR43404:SF2">
    <property type="entry name" value="LIPOPOLYSACCHARIDE CHOLINEPHOSPHOTRANSFERASE LICD"/>
    <property type="match status" value="1"/>
</dbReference>
<comment type="caution">
    <text evidence="2">The sequence shown here is derived from an EMBL/GenBank/DDBJ whole genome shotgun (WGS) entry which is preliminary data.</text>
</comment>
<keyword evidence="3" id="KW-1185">Reference proteome</keyword>
<dbReference type="OrthoDB" id="9786100at2"/>
<gene>
    <name evidence="2" type="ORF">GB996_02115</name>
</gene>